<name>A0A813DMW8_POLGL</name>
<evidence type="ECO:0000313" key="2">
    <source>
        <dbReference type="EMBL" id="CAE8587846.1"/>
    </source>
</evidence>
<protein>
    <submittedName>
        <fullName evidence="2">Uncharacterized protein</fullName>
    </submittedName>
</protein>
<dbReference type="Proteomes" id="UP000654075">
    <property type="component" value="Unassembled WGS sequence"/>
</dbReference>
<keyword evidence="3" id="KW-1185">Reference proteome</keyword>
<feature type="coiled-coil region" evidence="1">
    <location>
        <begin position="12"/>
        <end position="46"/>
    </location>
</feature>
<keyword evidence="1" id="KW-0175">Coiled coil</keyword>
<comment type="caution">
    <text evidence="2">The sequence shown here is derived from an EMBL/GenBank/DDBJ whole genome shotgun (WGS) entry which is preliminary data.</text>
</comment>
<dbReference type="AlphaFoldDB" id="A0A813DMW8"/>
<evidence type="ECO:0000256" key="1">
    <source>
        <dbReference type="SAM" id="Coils"/>
    </source>
</evidence>
<evidence type="ECO:0000313" key="3">
    <source>
        <dbReference type="Proteomes" id="UP000654075"/>
    </source>
</evidence>
<organism evidence="2 3">
    <name type="scientific">Polarella glacialis</name>
    <name type="common">Dinoflagellate</name>
    <dbReference type="NCBI Taxonomy" id="89957"/>
    <lineage>
        <taxon>Eukaryota</taxon>
        <taxon>Sar</taxon>
        <taxon>Alveolata</taxon>
        <taxon>Dinophyceae</taxon>
        <taxon>Suessiales</taxon>
        <taxon>Suessiaceae</taxon>
        <taxon>Polarella</taxon>
    </lineage>
</organism>
<accession>A0A813DMW8</accession>
<gene>
    <name evidence="2" type="ORF">PGLA1383_LOCUS6672</name>
</gene>
<dbReference type="OrthoDB" id="443491at2759"/>
<sequence length="123" mass="13490">MASREKEIQTDIQDAVAKFNEATSRLAEAEKDKAQADQVVAEINASIAKDQAEYEANMMASAKAMMDRQAASAEASLKELATGAEQRVENYVQTEAIQRGLVELGRPKPEQQKKFMENAIASL</sequence>
<proteinExistence type="predicted"/>
<reference evidence="2" key="1">
    <citation type="submission" date="2021-02" db="EMBL/GenBank/DDBJ databases">
        <authorList>
            <person name="Dougan E. K."/>
            <person name="Rhodes N."/>
            <person name="Thang M."/>
            <person name="Chan C."/>
        </authorList>
    </citation>
    <scope>NUCLEOTIDE SEQUENCE</scope>
</reference>
<dbReference type="EMBL" id="CAJNNV010002790">
    <property type="protein sequence ID" value="CAE8587846.1"/>
    <property type="molecule type" value="Genomic_DNA"/>
</dbReference>